<protein>
    <submittedName>
        <fullName evidence="1">Putative secreted protein</fullName>
    </submittedName>
</protein>
<reference evidence="1" key="1">
    <citation type="submission" date="2019-09" db="EMBL/GenBank/DDBJ databases">
        <title>Organ-specific transcriptomic study of the physiology of the cattle tick, Rhipicephalus microplus.</title>
        <authorList>
            <person name="Tirloni L."/>
            <person name="Braz G."/>
            <person name="Gandara A.C.P."/>
            <person name="Sabadin G.A."/>
            <person name="da Silva R.M."/>
            <person name="Guizzo M.G."/>
            <person name="Machado J.A."/>
            <person name="Costa E.P."/>
            <person name="Gomes H.F."/>
            <person name="Moraes J."/>
            <person name="Mota M.B.S."/>
            <person name="Mesquita R.D."/>
            <person name="Alvarenga P.H."/>
            <person name="Alves F."/>
            <person name="Seixas A."/>
            <person name="da Fonseca R.N."/>
            <person name="Fogaca A."/>
            <person name="Logullo C."/>
            <person name="Tanaka A."/>
            <person name="Daffre S."/>
            <person name="Termignoni C."/>
            <person name="Vaz I.S.Jr."/>
            <person name="Oliveira P.L."/>
            <person name="Ribeiro J.M."/>
        </authorList>
    </citation>
    <scope>NUCLEOTIDE SEQUENCE</scope>
    <source>
        <strain evidence="1">Porto Alegre</strain>
    </source>
</reference>
<dbReference type="EMBL" id="GHWJ01010787">
    <property type="protein sequence ID" value="NOV43524.1"/>
    <property type="molecule type" value="Transcribed_RNA"/>
</dbReference>
<name>A0A6M2DCE9_RHIMP</name>
<sequence length="71" mass="8079">MTWRRLNLSCFAQFLTLGEIHTDTTLFLGLGLLKKTQIAKIHSDGAPNICRTILRRKSHFFCVILSTFVAL</sequence>
<organism evidence="1">
    <name type="scientific">Rhipicephalus microplus</name>
    <name type="common">Cattle tick</name>
    <name type="synonym">Boophilus microplus</name>
    <dbReference type="NCBI Taxonomy" id="6941"/>
    <lineage>
        <taxon>Eukaryota</taxon>
        <taxon>Metazoa</taxon>
        <taxon>Ecdysozoa</taxon>
        <taxon>Arthropoda</taxon>
        <taxon>Chelicerata</taxon>
        <taxon>Arachnida</taxon>
        <taxon>Acari</taxon>
        <taxon>Parasitiformes</taxon>
        <taxon>Ixodida</taxon>
        <taxon>Ixodoidea</taxon>
        <taxon>Ixodidae</taxon>
        <taxon>Rhipicephalinae</taxon>
        <taxon>Rhipicephalus</taxon>
        <taxon>Boophilus</taxon>
    </lineage>
</organism>
<dbReference type="AlphaFoldDB" id="A0A6M2DCE9"/>
<accession>A0A6M2DCE9</accession>
<proteinExistence type="predicted"/>
<evidence type="ECO:0000313" key="1">
    <source>
        <dbReference type="EMBL" id="NOV43524.1"/>
    </source>
</evidence>